<evidence type="ECO:0000256" key="1">
    <source>
        <dbReference type="SAM" id="MobiDB-lite"/>
    </source>
</evidence>
<evidence type="ECO:0000313" key="4">
    <source>
        <dbReference type="EMBL" id="MDR6765710.1"/>
    </source>
</evidence>
<gene>
    <name evidence="4" type="ORF">J2W88_000968</name>
    <name evidence="5" type="ORF">J2W93_000968</name>
</gene>
<comment type="caution">
    <text evidence="4">The sequence shown here is derived from an EMBL/GenBank/DDBJ whole genome shotgun (WGS) entry which is preliminary data.</text>
</comment>
<keyword evidence="6" id="KW-1185">Reference proteome</keyword>
<dbReference type="Proteomes" id="UP001249076">
    <property type="component" value="Unassembled WGS sequence"/>
</dbReference>
<feature type="chain" id="PRO_5042474786" description="DUF4124 domain-containing protein" evidence="2">
    <location>
        <begin position="26"/>
        <end position="198"/>
    </location>
</feature>
<keyword evidence="2" id="KW-0732">Signal</keyword>
<evidence type="ECO:0000256" key="2">
    <source>
        <dbReference type="SAM" id="SignalP"/>
    </source>
</evidence>
<evidence type="ECO:0000313" key="5">
    <source>
        <dbReference type="EMBL" id="MDR6836147.1"/>
    </source>
</evidence>
<protein>
    <recommendedName>
        <fullName evidence="3">DUF4124 domain-containing protein</fullName>
    </recommendedName>
</protein>
<reference evidence="4 6" key="1">
    <citation type="submission" date="2023-07" db="EMBL/GenBank/DDBJ databases">
        <title>Sorghum-associated microbial communities from plants grown in Nebraska, USA.</title>
        <authorList>
            <person name="Schachtman D."/>
        </authorList>
    </citation>
    <scope>NUCLEOTIDE SEQUENCE</scope>
    <source>
        <strain evidence="5 6">BE105</strain>
        <strain evidence="4">BE69</strain>
    </source>
</reference>
<evidence type="ECO:0000259" key="3">
    <source>
        <dbReference type="Pfam" id="PF13511"/>
    </source>
</evidence>
<dbReference type="EMBL" id="JAVDTL010000001">
    <property type="protein sequence ID" value="MDR6765710.1"/>
    <property type="molecule type" value="Genomic_DNA"/>
</dbReference>
<sequence>MGKLAWMACVATIGVAVAWSAGAQAQPVYKWVDADGKTHYGSQPPPAKQDAEPLKLQSNNGTSGGSGSSSGKGASAKAGQQYNPDGTKKVSKDVEEFGEGLKKSLGTVDSKQVPLNCAVAVDNIHYQADLMLEVGQKNVRDGYMTQAAFDATAPKIREAKGKYSVSDCQGSSGNKKSFYQCMSSSKNHVTGCDKQYKH</sequence>
<feature type="region of interest" description="Disordered" evidence="1">
    <location>
        <begin position="37"/>
        <end position="91"/>
    </location>
</feature>
<dbReference type="InterPro" id="IPR025392">
    <property type="entry name" value="DUF4124"/>
</dbReference>
<feature type="domain" description="DUF4124" evidence="3">
    <location>
        <begin position="16"/>
        <end position="56"/>
    </location>
</feature>
<organism evidence="4 7">
    <name type="scientific">Acidovorax delafieldii</name>
    <name type="common">Pseudomonas delafieldii</name>
    <dbReference type="NCBI Taxonomy" id="47920"/>
    <lineage>
        <taxon>Bacteria</taxon>
        <taxon>Pseudomonadati</taxon>
        <taxon>Pseudomonadota</taxon>
        <taxon>Betaproteobacteria</taxon>
        <taxon>Burkholderiales</taxon>
        <taxon>Comamonadaceae</taxon>
        <taxon>Acidovorax</taxon>
    </lineage>
</organism>
<feature type="signal peptide" evidence="2">
    <location>
        <begin position="1"/>
        <end position="25"/>
    </location>
</feature>
<evidence type="ECO:0000313" key="6">
    <source>
        <dbReference type="Proteomes" id="UP001249076"/>
    </source>
</evidence>
<evidence type="ECO:0000313" key="7">
    <source>
        <dbReference type="Proteomes" id="UP001253458"/>
    </source>
</evidence>
<dbReference type="RefSeq" id="WP_209816294.1">
    <property type="nucleotide sequence ID" value="NZ_JAVDTL010000001.1"/>
</dbReference>
<dbReference type="AlphaFoldDB" id="A0AAJ2BTA3"/>
<name>A0AAJ2BTA3_ACIDE</name>
<proteinExistence type="predicted"/>
<dbReference type="Pfam" id="PF13511">
    <property type="entry name" value="DUF4124"/>
    <property type="match status" value="1"/>
</dbReference>
<accession>A0AAJ2BTA3</accession>
<dbReference type="Proteomes" id="UP001253458">
    <property type="component" value="Unassembled WGS sequence"/>
</dbReference>
<dbReference type="EMBL" id="JAVDTS010000001">
    <property type="protein sequence ID" value="MDR6836147.1"/>
    <property type="molecule type" value="Genomic_DNA"/>
</dbReference>